<dbReference type="RefSeq" id="WP_010964478.1">
    <property type="nucleotide sequence ID" value="NC_003030.1"/>
</dbReference>
<name>Q97JV8_CLOAB</name>
<reference evidence="1 2" key="1">
    <citation type="journal article" date="2001" name="J. Bacteriol.">
        <title>Genome sequence and comparative analysis of the solvent-producing bacterium Clostridium acetobutylicum.</title>
        <authorList>
            <person name="Nolling J."/>
            <person name="Breton G."/>
            <person name="Omelchenko M.V."/>
            <person name="Makarova K.S."/>
            <person name="Zeng Q."/>
            <person name="Gibson R."/>
            <person name="Lee H.M."/>
            <person name="Dubois J."/>
            <person name="Qiu D."/>
            <person name="Hitti J."/>
            <person name="Wolf Y.I."/>
            <person name="Tatusov R.L."/>
            <person name="Sabathe F."/>
            <person name="Doucette-Stamm L."/>
            <person name="Soucaille P."/>
            <person name="Daly M.J."/>
            <person name="Bennett G.N."/>
            <person name="Koonin E.V."/>
            <person name="Smith D.R."/>
        </authorList>
    </citation>
    <scope>NUCLEOTIDE SEQUENCE [LARGE SCALE GENOMIC DNA]</scope>
    <source>
        <strain evidence="2">ATCC 824 / DSM 792 / JCM 1419 / LMG 5710 / VKM B-1787</strain>
    </source>
</reference>
<evidence type="ECO:0000313" key="2">
    <source>
        <dbReference type="Proteomes" id="UP000000814"/>
    </source>
</evidence>
<protein>
    <submittedName>
        <fullName evidence="1">Uncharacterized protein</fullName>
    </submittedName>
</protein>
<dbReference type="EMBL" id="AE001437">
    <property type="protein sequence ID" value="AAK79137.1"/>
    <property type="molecule type" value="Genomic_DNA"/>
</dbReference>
<gene>
    <name evidence="1" type="ordered locus">CA_C1165</name>
</gene>
<dbReference type="Proteomes" id="UP000000814">
    <property type="component" value="Chromosome"/>
</dbReference>
<evidence type="ECO:0000313" key="1">
    <source>
        <dbReference type="EMBL" id="AAK79137.1"/>
    </source>
</evidence>
<dbReference type="HOGENOM" id="CLU_2552183_0_0_9"/>
<dbReference type="PATRIC" id="fig|272562.8.peg.1370"/>
<dbReference type="PIR" id="F97043">
    <property type="entry name" value="F97043"/>
</dbReference>
<dbReference type="AlphaFoldDB" id="Q97JV8"/>
<sequence length="82" mass="9757">MNELKILLDTVCIMNYDKNCGDCPLRNGRFKAITKDNKYNVKLKKIAKEFLKDKIYFLYQDKQDEKAIYLTNKKVIEMDTID</sequence>
<dbReference type="STRING" id="272562.CA_C1165"/>
<dbReference type="GeneID" id="44997675"/>
<accession>Q97JV8</accession>
<proteinExistence type="predicted"/>
<dbReference type="KEGG" id="cac:CA_C1165"/>
<keyword evidence="2" id="KW-1185">Reference proteome</keyword>
<organism evidence="1 2">
    <name type="scientific">Clostridium acetobutylicum (strain ATCC 824 / DSM 792 / JCM 1419 / IAM 19013 / LMG 5710 / NBRC 13948 / NRRL B-527 / VKM B-1787 / 2291 / W)</name>
    <dbReference type="NCBI Taxonomy" id="272562"/>
    <lineage>
        <taxon>Bacteria</taxon>
        <taxon>Bacillati</taxon>
        <taxon>Bacillota</taxon>
        <taxon>Clostridia</taxon>
        <taxon>Eubacteriales</taxon>
        <taxon>Clostridiaceae</taxon>
        <taxon>Clostridium</taxon>
    </lineage>
</organism>